<protein>
    <submittedName>
        <fullName evidence="2">Uncharacterized protein</fullName>
    </submittedName>
</protein>
<name>A0A0G4GRI6_9ALVE</name>
<dbReference type="EMBL" id="CDMZ01001474">
    <property type="protein sequence ID" value="CEM33144.1"/>
    <property type="molecule type" value="Genomic_DNA"/>
</dbReference>
<gene>
    <name evidence="2" type="ORF">Cvel_23063</name>
</gene>
<feature type="compositionally biased region" description="Polar residues" evidence="1">
    <location>
        <begin position="186"/>
        <end position="202"/>
    </location>
</feature>
<accession>A0A0G4GRI6</accession>
<feature type="compositionally biased region" description="Low complexity" evidence="1">
    <location>
        <begin position="260"/>
        <end position="281"/>
    </location>
</feature>
<feature type="compositionally biased region" description="Low complexity" evidence="1">
    <location>
        <begin position="203"/>
        <end position="213"/>
    </location>
</feature>
<evidence type="ECO:0000313" key="2">
    <source>
        <dbReference type="EMBL" id="CEM33144.1"/>
    </source>
</evidence>
<feature type="compositionally biased region" description="Basic and acidic residues" evidence="1">
    <location>
        <begin position="84"/>
        <end position="108"/>
    </location>
</feature>
<reference evidence="2" key="1">
    <citation type="submission" date="2014-11" db="EMBL/GenBank/DDBJ databases">
        <authorList>
            <person name="Otto D Thomas"/>
            <person name="Naeem Raeece"/>
        </authorList>
    </citation>
    <scope>NUCLEOTIDE SEQUENCE</scope>
</reference>
<feature type="compositionally biased region" description="Basic and acidic residues" evidence="1">
    <location>
        <begin position="48"/>
        <end position="61"/>
    </location>
</feature>
<evidence type="ECO:0000256" key="1">
    <source>
        <dbReference type="SAM" id="MobiDB-lite"/>
    </source>
</evidence>
<feature type="region of interest" description="Disordered" evidence="1">
    <location>
        <begin position="161"/>
        <end position="222"/>
    </location>
</feature>
<feature type="region of interest" description="Disordered" evidence="1">
    <location>
        <begin position="395"/>
        <end position="471"/>
    </location>
</feature>
<feature type="region of interest" description="Disordered" evidence="1">
    <location>
        <begin position="251"/>
        <end position="375"/>
    </location>
</feature>
<feature type="region of interest" description="Disordered" evidence="1">
    <location>
        <begin position="1"/>
        <end position="121"/>
    </location>
</feature>
<organism evidence="2">
    <name type="scientific">Chromera velia CCMP2878</name>
    <dbReference type="NCBI Taxonomy" id="1169474"/>
    <lineage>
        <taxon>Eukaryota</taxon>
        <taxon>Sar</taxon>
        <taxon>Alveolata</taxon>
        <taxon>Colpodellida</taxon>
        <taxon>Chromeraceae</taxon>
        <taxon>Chromera</taxon>
    </lineage>
</organism>
<dbReference type="VEuPathDB" id="CryptoDB:Cvel_23063"/>
<sequence length="629" mass="64130">METEQEQEGGCQETDEKVVTEQEQEGGCQETDEKMETEQEQEGGCQETDEKVETEQEKETGSEATGVKGGEDSSSPKKQKKEIKHQPARDPHQDGAGRSKSAEGRGERGGGSSSENVKVSPRLLFFKAVAEKKPEDPYSAPESVSPPIKSLEDFLVQEGFPPASLTPLESEPQIPFPALPPEFNNDPLSYSPCKSSNTVTAFTPTGSPSHTTTGTGGTLRARQRARVIRGTPKPAAAAAAASALQLLAEHPLKSPPGLAPAPAAVSFAPASSSSGCSATSGAGTGPAGTESDDKLNPQRSLVGSGGEEVGGALPTQQQKSGAIPPEKGASAGPFAFAGVTAAAASSSPPPPSTGASDESRVPMKVPPSQAPVFGQMAAHPLPPALVASSSGLPLPEAPLPMQSSGLGVTPASLPGGGDGDGARSPSNGGAGVPWPSSGVFGLTGSASLPLPDRGAPGNGDGDGGASLFTFGGKPPPFALPALSLSETAGEREEKSALEDSGIKQQDRLVFFGQQSAESALVARSPLTGLGGETGVCPGEGGRVGGSGREGAGVSVTDPLRSRCPLLLWSLSTVQDKARAMMYVSEGAFRDDLTALWQNSHAVHGDRGSSPRTLAAWVLMKWGHEMVDAS</sequence>
<dbReference type="AlphaFoldDB" id="A0A0G4GRI6"/>
<proteinExistence type="predicted"/>
<feature type="compositionally biased region" description="Low complexity" evidence="1">
    <location>
        <begin position="331"/>
        <end position="346"/>
    </location>
</feature>